<protein>
    <recommendedName>
        <fullName evidence="1">C2H2-type domain-containing protein</fullName>
    </recommendedName>
</protein>
<sequence length="422" mass="47260">MRIEQLMDLIQREEQQRALGDPKIKASKNAVKSILFYGLMDKDIANIIVPKIVDWEFSGEFSKEKLKQFIEQNPEIKRLSAPIRHSVNKTPEQRRMDSLSRLLSLDNKYTPCVAVTFYQGELIASSNSPNPKEAMTESELADCLARKMGLIQNFLLQLTKDIPLGSQPNIKEIQFSSRAKILATDTILKIIHSDNGGVGDVVPSNKQSRHKHRGNSISHLENALLKLAQHCLLGIYTNGEKGFNLSELDTLLNADTMTVITPNTAVLQRQQLHAEQAILHYLREYTDFNEESSEEKINIGISKLCCQACHEVLSRQNDKISHRGSHGMNFPSVYDIDTETLYEGTDTMLGADLSPSDSESECDFFSDEESDFEDIPPFEELAAGESGPTVKGTAKSRFFKTCSMEANAGSPIPEHKSLHMKI</sequence>
<proteinExistence type="predicted"/>
<gene>
    <name evidence="2" type="ORF">E3983_00905</name>
</gene>
<accession>A0AAX1EDV9</accession>
<dbReference type="InterPro" id="IPR027796">
    <property type="entry name" value="OTT_1508_deam-like"/>
</dbReference>
<name>A0AAX1EDV9_9GAMM</name>
<dbReference type="AlphaFoldDB" id="A0AAX1EDV9"/>
<dbReference type="Proteomes" id="UP000295517">
    <property type="component" value="Chromosome"/>
</dbReference>
<evidence type="ECO:0000259" key="1">
    <source>
        <dbReference type="PROSITE" id="PS00028"/>
    </source>
</evidence>
<dbReference type="Pfam" id="PF14441">
    <property type="entry name" value="OTT_1508_deam"/>
    <property type="match status" value="1"/>
</dbReference>
<feature type="domain" description="C2H2-type" evidence="1">
    <location>
        <begin position="305"/>
        <end position="326"/>
    </location>
</feature>
<reference evidence="2 3" key="1">
    <citation type="submission" date="2019-03" db="EMBL/GenBank/DDBJ databases">
        <title>Diverse conjugative elements silence natural transformation in Legionella species.</title>
        <authorList>
            <person name="Durieux I."/>
            <person name="Ginevra C."/>
            <person name="Attaiech L."/>
            <person name="Picq K."/>
            <person name="Juan P.A."/>
            <person name="Jarraud S."/>
            <person name="Charpentier X."/>
        </authorList>
    </citation>
    <scope>NUCLEOTIDE SEQUENCE [LARGE SCALE GENOMIC DNA]</scope>
    <source>
        <strain evidence="2 3">HL-0427-4011</strain>
    </source>
</reference>
<evidence type="ECO:0000313" key="3">
    <source>
        <dbReference type="Proteomes" id="UP000295517"/>
    </source>
</evidence>
<dbReference type="PROSITE" id="PS00028">
    <property type="entry name" value="ZINC_FINGER_C2H2_1"/>
    <property type="match status" value="1"/>
</dbReference>
<organism evidence="2 3">
    <name type="scientific">Legionella israelensis</name>
    <dbReference type="NCBI Taxonomy" id="454"/>
    <lineage>
        <taxon>Bacteria</taxon>
        <taxon>Pseudomonadati</taxon>
        <taxon>Pseudomonadota</taxon>
        <taxon>Gammaproteobacteria</taxon>
        <taxon>Legionellales</taxon>
        <taxon>Legionellaceae</taxon>
        <taxon>Legionella</taxon>
    </lineage>
</organism>
<dbReference type="RefSeq" id="WP_135059532.1">
    <property type="nucleotide sequence ID" value="NZ_CP038254.1"/>
</dbReference>
<dbReference type="EMBL" id="CP038254">
    <property type="protein sequence ID" value="QBR83037.1"/>
    <property type="molecule type" value="Genomic_DNA"/>
</dbReference>
<dbReference type="InterPro" id="IPR013087">
    <property type="entry name" value="Znf_C2H2_type"/>
</dbReference>
<evidence type="ECO:0000313" key="2">
    <source>
        <dbReference type="EMBL" id="QBR83037.1"/>
    </source>
</evidence>